<keyword evidence="14" id="KW-0407">Ion channel</keyword>
<evidence type="ECO:0000313" key="19">
    <source>
        <dbReference type="WBParaSite" id="DME_0000060401-mRNA-1"/>
    </source>
</evidence>
<organism evidence="18 19">
    <name type="scientific">Dracunculus medinensis</name>
    <name type="common">Guinea worm</name>
    <dbReference type="NCBI Taxonomy" id="318479"/>
    <lineage>
        <taxon>Eukaryota</taxon>
        <taxon>Metazoa</taxon>
        <taxon>Ecdysozoa</taxon>
        <taxon>Nematoda</taxon>
        <taxon>Chromadorea</taxon>
        <taxon>Rhabditida</taxon>
        <taxon>Spirurina</taxon>
        <taxon>Dracunculoidea</taxon>
        <taxon>Dracunculidae</taxon>
        <taxon>Dracunculus</taxon>
    </lineage>
</organism>
<evidence type="ECO:0000256" key="9">
    <source>
        <dbReference type="ARBA" id="ARBA00023065"/>
    </source>
</evidence>
<dbReference type="FunFam" id="3.40.190.10:FF:000241">
    <property type="entry name" value="Glutamate receptor 2"/>
    <property type="match status" value="1"/>
</dbReference>
<evidence type="ECO:0000256" key="10">
    <source>
        <dbReference type="ARBA" id="ARBA00023136"/>
    </source>
</evidence>
<dbReference type="Gene3D" id="1.10.287.70">
    <property type="match status" value="1"/>
</dbReference>
<evidence type="ECO:0000256" key="5">
    <source>
        <dbReference type="ARBA" id="ARBA00022475"/>
    </source>
</evidence>
<dbReference type="InterPro" id="IPR001320">
    <property type="entry name" value="Iontro_rcpt_C"/>
</dbReference>
<keyword evidence="9" id="KW-0406">Ion transport</keyword>
<evidence type="ECO:0000256" key="15">
    <source>
        <dbReference type="SAM" id="Phobius"/>
    </source>
</evidence>
<dbReference type="SUPFAM" id="SSF53850">
    <property type="entry name" value="Periplasmic binding protein-like II"/>
    <property type="match status" value="1"/>
</dbReference>
<feature type="transmembrane region" description="Helical" evidence="15">
    <location>
        <begin position="565"/>
        <end position="585"/>
    </location>
</feature>
<keyword evidence="8 15" id="KW-1133">Transmembrane helix</keyword>
<dbReference type="Pfam" id="PF00060">
    <property type="entry name" value="Lig_chan"/>
    <property type="match status" value="1"/>
</dbReference>
<keyword evidence="5" id="KW-1003">Cell membrane</keyword>
<keyword evidence="11" id="KW-0675">Receptor</keyword>
<comment type="subcellular location">
    <subcellularLocation>
        <location evidence="2">Cell membrane</location>
    </subcellularLocation>
    <subcellularLocation>
        <location evidence="1">Membrane</location>
        <topology evidence="1">Multi-pass membrane protein</topology>
    </subcellularLocation>
</comment>
<feature type="transmembrane region" description="Helical" evidence="15">
    <location>
        <begin position="597"/>
        <end position="619"/>
    </location>
</feature>
<evidence type="ECO:0000313" key="18">
    <source>
        <dbReference type="Proteomes" id="UP000038040"/>
    </source>
</evidence>
<dbReference type="FunFam" id="1.10.287.70:FF:000105">
    <property type="entry name" value="Eye-enriched kainate receptor, isoform A"/>
    <property type="match status" value="1"/>
</dbReference>
<keyword evidence="12" id="KW-0325">Glycoprotein</keyword>
<evidence type="ECO:0000256" key="7">
    <source>
        <dbReference type="ARBA" id="ARBA00022729"/>
    </source>
</evidence>
<dbReference type="AlphaFoldDB" id="A0A0N4U1U5"/>
<evidence type="ECO:0000256" key="8">
    <source>
        <dbReference type="ARBA" id="ARBA00022989"/>
    </source>
</evidence>
<dbReference type="Gene3D" id="3.40.50.2300">
    <property type="match status" value="1"/>
</dbReference>
<dbReference type="GO" id="GO:0005886">
    <property type="term" value="C:plasma membrane"/>
    <property type="evidence" value="ECO:0007669"/>
    <property type="project" value="UniProtKB-SubCell"/>
</dbReference>
<accession>A0A0N4U1U5</accession>
<feature type="transmembrane region" description="Helical" evidence="15">
    <location>
        <begin position="800"/>
        <end position="822"/>
    </location>
</feature>
<evidence type="ECO:0000256" key="3">
    <source>
        <dbReference type="ARBA" id="ARBA00008685"/>
    </source>
</evidence>
<keyword evidence="6 15" id="KW-0812">Transmembrane</keyword>
<keyword evidence="7" id="KW-0732">Signal</keyword>
<feature type="transmembrane region" description="Helical" evidence="15">
    <location>
        <begin position="529"/>
        <end position="550"/>
    </location>
</feature>
<dbReference type="WBParaSite" id="DME_0000060401-mRNA-1">
    <property type="protein sequence ID" value="DME_0000060401-mRNA-1"/>
    <property type="gene ID" value="DME_0000060401"/>
</dbReference>
<evidence type="ECO:0000256" key="2">
    <source>
        <dbReference type="ARBA" id="ARBA00004236"/>
    </source>
</evidence>
<evidence type="ECO:0000256" key="6">
    <source>
        <dbReference type="ARBA" id="ARBA00022692"/>
    </source>
</evidence>
<dbReference type="PANTHER" id="PTHR18966">
    <property type="entry name" value="IONOTROPIC GLUTAMATE RECEPTOR"/>
    <property type="match status" value="1"/>
</dbReference>
<dbReference type="Pfam" id="PF10613">
    <property type="entry name" value="Lig_chan-Glu_bd"/>
    <property type="match status" value="1"/>
</dbReference>
<evidence type="ECO:0000256" key="1">
    <source>
        <dbReference type="ARBA" id="ARBA00004141"/>
    </source>
</evidence>
<keyword evidence="10 15" id="KW-0472">Membrane</keyword>
<evidence type="ECO:0000256" key="14">
    <source>
        <dbReference type="ARBA" id="ARBA00023303"/>
    </source>
</evidence>
<sequence length="848" mass="98015">LDNSTTTAILDVLRLAEFSFNSRPQNTFDIILGIRQLPPMNANSLVWHLADFVCEELKLGFMVLITGTSPISFGLYNSISKMLKVPLIDWEVSDKDDNEETFSLSIRPPTNELLTDYIIFKQWHKIVFFHDGISAKRSFSSIYEHFKAKDPDYRIYIDAYQIPEEEEYFREFLNIFHRQAAIDTQKGKAKINKFRPMNIIVDIHNNYRMHSFLKALEETIIVKKHYNYVFANFDMNESELELLQYSLINITIFRLEVIRQYGRSIFTNLFKHHQLYNKGYPGLYCRPEDDKDHPNRPFEAFEFGEILFYALKKVIIVLDEKDGTLSGRIQFDADKLVRTNFTATVIEIKQGQRTFNTFRENLEWTQGIGFHGASKSIQSHDKSRNKFLEGRRKSVLRIVTVLVKPFVMLKRSISGEPPKQGNDRFDGYCIDLLKLLSKNLSDFQYEIFISDGNKYGARQDDGSWDGMIGYLLNETADIAVAPLTINQERERVVDFSKPFMTTGISIMIKKPEKQEFSVFSFMQPLSMRIWIFILCSYIGVSTTIFVVSWFSPYENGFLDSTRQMTFYNTLWFTLAAFMQQGTDILPRSFSGRVASSAWWFFTLIIVSSYTANLAAFLTLEKMTPPIESVDDLAAQKKILYGIVKGGSTEAFFKDSAVPIYKKMWNFMHNTYLQQLLQQQNSINNTDTIMVNTYAEGIDKVRRSKGRYAFLLEETANEYENTRKPCDTMKVGTNLNTLGYGVATKIGNPLRRGLNLAILYLHEKGELKRLENKWWYDRGQCDQGITEGGTSSSLTLSKVAGIFYILCCGMVISMASALAEYLYRLKNERLYEKASKVNELLKLKQNLIY</sequence>
<evidence type="ECO:0000256" key="13">
    <source>
        <dbReference type="ARBA" id="ARBA00023286"/>
    </source>
</evidence>
<feature type="domain" description="Ionotropic glutamate receptor L-glutamate and glycine-binding" evidence="17">
    <location>
        <begin position="405"/>
        <end position="473"/>
    </location>
</feature>
<reference evidence="19" key="1">
    <citation type="submission" date="2017-02" db="UniProtKB">
        <authorList>
            <consortium name="WormBaseParasite"/>
        </authorList>
    </citation>
    <scope>IDENTIFICATION</scope>
</reference>
<name>A0A0N4U1U5_DRAME</name>
<evidence type="ECO:0000259" key="17">
    <source>
        <dbReference type="SMART" id="SM00918"/>
    </source>
</evidence>
<dbReference type="Proteomes" id="UP000038040">
    <property type="component" value="Unplaced"/>
</dbReference>
<feature type="domain" description="Ionotropic glutamate receptor C-terminal" evidence="16">
    <location>
        <begin position="395"/>
        <end position="776"/>
    </location>
</feature>
<dbReference type="SMART" id="SM00918">
    <property type="entry name" value="Lig_chan-Glu_bd"/>
    <property type="match status" value="1"/>
</dbReference>
<protein>
    <submittedName>
        <fullName evidence="19">Glutamate receptor ionotropic, kainate 3</fullName>
    </submittedName>
</protein>
<evidence type="ECO:0000256" key="4">
    <source>
        <dbReference type="ARBA" id="ARBA00022448"/>
    </source>
</evidence>
<proteinExistence type="inferred from homology"/>
<dbReference type="SMART" id="SM00079">
    <property type="entry name" value="PBPe"/>
    <property type="match status" value="1"/>
</dbReference>
<keyword evidence="4" id="KW-0813">Transport</keyword>
<dbReference type="InterPro" id="IPR019594">
    <property type="entry name" value="Glu/Gly-bd"/>
</dbReference>
<evidence type="ECO:0000256" key="11">
    <source>
        <dbReference type="ARBA" id="ARBA00023170"/>
    </source>
</evidence>
<dbReference type="InterPro" id="IPR015683">
    <property type="entry name" value="Ionotropic_Glu_rcpt"/>
</dbReference>
<comment type="similarity">
    <text evidence="3">Belongs to the glutamate-gated ion channel (TC 1.A.10.1) family.</text>
</comment>
<evidence type="ECO:0000259" key="16">
    <source>
        <dbReference type="SMART" id="SM00079"/>
    </source>
</evidence>
<evidence type="ECO:0000256" key="12">
    <source>
        <dbReference type="ARBA" id="ARBA00023180"/>
    </source>
</evidence>
<dbReference type="Gene3D" id="3.40.190.10">
    <property type="entry name" value="Periplasmic binding protein-like II"/>
    <property type="match status" value="2"/>
</dbReference>
<keyword evidence="13" id="KW-1071">Ligand-gated ion channel</keyword>
<dbReference type="GO" id="GO:0015276">
    <property type="term" value="F:ligand-gated monoatomic ion channel activity"/>
    <property type="evidence" value="ECO:0007669"/>
    <property type="project" value="InterPro"/>
</dbReference>
<dbReference type="FunFam" id="3.40.190.10:FF:000189">
    <property type="entry name" value="Glutamate receptor 1"/>
    <property type="match status" value="1"/>
</dbReference>